<dbReference type="AlphaFoldDB" id="A0A1I6KKA5"/>
<dbReference type="PANTHER" id="PTHR34472:SF1">
    <property type="entry name" value="SULFUR CARRIER PROTEIN THIS"/>
    <property type="match status" value="1"/>
</dbReference>
<dbReference type="NCBIfam" id="TIGR01683">
    <property type="entry name" value="thiS"/>
    <property type="match status" value="1"/>
</dbReference>
<dbReference type="Proteomes" id="UP000199659">
    <property type="component" value="Unassembled WGS sequence"/>
</dbReference>
<organism evidence="1 2">
    <name type="scientific">Anaeromicropila populeti</name>
    <dbReference type="NCBI Taxonomy" id="37658"/>
    <lineage>
        <taxon>Bacteria</taxon>
        <taxon>Bacillati</taxon>
        <taxon>Bacillota</taxon>
        <taxon>Clostridia</taxon>
        <taxon>Lachnospirales</taxon>
        <taxon>Lachnospiraceae</taxon>
        <taxon>Anaeromicropila</taxon>
    </lineage>
</organism>
<accession>A0A1I6KKA5</accession>
<dbReference type="InterPro" id="IPR016155">
    <property type="entry name" value="Mopterin_synth/thiamin_S_b"/>
</dbReference>
<proteinExistence type="predicted"/>
<evidence type="ECO:0000313" key="1">
    <source>
        <dbReference type="EMBL" id="SFR91631.1"/>
    </source>
</evidence>
<dbReference type="PANTHER" id="PTHR34472">
    <property type="entry name" value="SULFUR CARRIER PROTEIN THIS"/>
    <property type="match status" value="1"/>
</dbReference>
<name>A0A1I6KKA5_9FIRM</name>
<dbReference type="RefSeq" id="WP_092561242.1">
    <property type="nucleotide sequence ID" value="NZ_FOYZ01000009.1"/>
</dbReference>
<dbReference type="CDD" id="cd00565">
    <property type="entry name" value="Ubl_ThiS"/>
    <property type="match status" value="1"/>
</dbReference>
<protein>
    <submittedName>
        <fullName evidence="1">Sulfur carrier protein</fullName>
    </submittedName>
</protein>
<dbReference type="InterPro" id="IPR010035">
    <property type="entry name" value="Thi_S"/>
</dbReference>
<dbReference type="Pfam" id="PF02597">
    <property type="entry name" value="ThiS"/>
    <property type="match status" value="1"/>
</dbReference>
<dbReference type="InterPro" id="IPR003749">
    <property type="entry name" value="ThiS/MoaD-like"/>
</dbReference>
<dbReference type="InterPro" id="IPR012675">
    <property type="entry name" value="Beta-grasp_dom_sf"/>
</dbReference>
<dbReference type="EMBL" id="FOYZ01000009">
    <property type="protein sequence ID" value="SFR91631.1"/>
    <property type="molecule type" value="Genomic_DNA"/>
</dbReference>
<dbReference type="SUPFAM" id="SSF54285">
    <property type="entry name" value="MoaD/ThiS"/>
    <property type="match status" value="1"/>
</dbReference>
<dbReference type="STRING" id="37658.SAMN05661086_02485"/>
<reference evidence="1 2" key="1">
    <citation type="submission" date="2016-10" db="EMBL/GenBank/DDBJ databases">
        <authorList>
            <person name="de Groot N.N."/>
        </authorList>
    </citation>
    <scope>NUCLEOTIDE SEQUENCE [LARGE SCALE GENOMIC DNA]</scope>
    <source>
        <strain evidence="1 2">743A</strain>
    </source>
</reference>
<sequence>MKWNGNEVILEKETFLLALLEERQYALGKIAVELNGEIVPKSRYAEVIIQNKDIIEVVSFVGGG</sequence>
<keyword evidence="2" id="KW-1185">Reference proteome</keyword>
<evidence type="ECO:0000313" key="2">
    <source>
        <dbReference type="Proteomes" id="UP000199659"/>
    </source>
</evidence>
<dbReference type="OrthoDB" id="9798559at2"/>
<dbReference type="Gene3D" id="3.10.20.30">
    <property type="match status" value="1"/>
</dbReference>
<gene>
    <name evidence="1" type="ORF">SAMN05661086_02485</name>
</gene>